<feature type="compositionally biased region" description="Low complexity" evidence="1">
    <location>
        <begin position="97"/>
        <end position="109"/>
    </location>
</feature>
<evidence type="ECO:0000256" key="2">
    <source>
        <dbReference type="SAM" id="SignalP"/>
    </source>
</evidence>
<name>A0A6P8BFU6_PYRGI</name>
<dbReference type="AlphaFoldDB" id="A0A6P8BFU6"/>
<gene>
    <name evidence="4" type="ORF">PgNI_00753</name>
</gene>
<keyword evidence="2" id="KW-0732">Signal</keyword>
<feature type="chain" id="PRO_5028445946" evidence="2">
    <location>
        <begin position="21"/>
        <end position="162"/>
    </location>
</feature>
<accession>A0A6P8BFU6</accession>
<evidence type="ECO:0000256" key="1">
    <source>
        <dbReference type="SAM" id="MobiDB-lite"/>
    </source>
</evidence>
<protein>
    <submittedName>
        <fullName evidence="4">Uncharacterized protein</fullName>
    </submittedName>
</protein>
<feature type="signal peptide" evidence="2">
    <location>
        <begin position="1"/>
        <end position="20"/>
    </location>
</feature>
<keyword evidence="3" id="KW-1185">Reference proteome</keyword>
<reference evidence="4" key="2">
    <citation type="submission" date="2019-10" db="EMBL/GenBank/DDBJ databases">
        <authorList>
            <consortium name="NCBI Genome Project"/>
        </authorList>
    </citation>
    <scope>NUCLEOTIDE SEQUENCE</scope>
    <source>
        <strain evidence="4">NI907</strain>
    </source>
</reference>
<reference evidence="4" key="3">
    <citation type="submission" date="2025-08" db="UniProtKB">
        <authorList>
            <consortium name="RefSeq"/>
        </authorList>
    </citation>
    <scope>IDENTIFICATION</scope>
    <source>
        <strain evidence="4">NI907</strain>
    </source>
</reference>
<evidence type="ECO:0000313" key="4">
    <source>
        <dbReference type="RefSeq" id="XP_030986138.1"/>
    </source>
</evidence>
<dbReference type="KEGG" id="pgri:PgNI_00753"/>
<dbReference type="RefSeq" id="XP_030986138.1">
    <property type="nucleotide sequence ID" value="XM_031120830.1"/>
</dbReference>
<evidence type="ECO:0000313" key="3">
    <source>
        <dbReference type="Proteomes" id="UP000515153"/>
    </source>
</evidence>
<dbReference type="GeneID" id="41955744"/>
<sequence>MLVSSLLVAVAIVATPIATASPINGTCKGLPQPAGIDCGRTRCIGEQVCCNPTCSMCTAPGMMCTMQDCGHLEGRPAVVKPPTVVAPLPHLSSNKSATEPKPTKPATRPAPKPMDGVACGKNTCAAGEVCCNSSCGICTPPDGACIMMFCGDSQLPDNSVPS</sequence>
<dbReference type="Proteomes" id="UP000515153">
    <property type="component" value="Unplaced"/>
</dbReference>
<organism evidence="3 4">
    <name type="scientific">Pyricularia grisea</name>
    <name type="common">Crabgrass-specific blast fungus</name>
    <name type="synonym">Magnaporthe grisea</name>
    <dbReference type="NCBI Taxonomy" id="148305"/>
    <lineage>
        <taxon>Eukaryota</taxon>
        <taxon>Fungi</taxon>
        <taxon>Dikarya</taxon>
        <taxon>Ascomycota</taxon>
        <taxon>Pezizomycotina</taxon>
        <taxon>Sordariomycetes</taxon>
        <taxon>Sordariomycetidae</taxon>
        <taxon>Magnaporthales</taxon>
        <taxon>Pyriculariaceae</taxon>
        <taxon>Pyricularia</taxon>
    </lineage>
</organism>
<proteinExistence type="predicted"/>
<feature type="region of interest" description="Disordered" evidence="1">
    <location>
        <begin position="88"/>
        <end position="112"/>
    </location>
</feature>
<reference evidence="4" key="1">
    <citation type="journal article" date="2019" name="Mol. Biol. Evol.">
        <title>Blast fungal genomes show frequent chromosomal changes, gene gains and losses, and effector gene turnover.</title>
        <authorList>
            <person name="Gomez Luciano L.B."/>
            <person name="Jason Tsai I."/>
            <person name="Chuma I."/>
            <person name="Tosa Y."/>
            <person name="Chen Y.H."/>
            <person name="Li J.Y."/>
            <person name="Li M.Y."/>
            <person name="Jade Lu M.Y."/>
            <person name="Nakayashiki H."/>
            <person name="Li W.H."/>
        </authorList>
    </citation>
    <scope>NUCLEOTIDE SEQUENCE</scope>
    <source>
        <strain evidence="4">NI907</strain>
    </source>
</reference>